<evidence type="ECO:0000313" key="2">
    <source>
        <dbReference type="Proteomes" id="UP000509626"/>
    </source>
</evidence>
<gene>
    <name evidence="1" type="ORF">HUG12_13275</name>
</gene>
<dbReference type="RefSeq" id="WP_179269227.1">
    <property type="nucleotide sequence ID" value="NZ_CP058579.1"/>
</dbReference>
<proteinExistence type="predicted"/>
<evidence type="ECO:0000313" key="1">
    <source>
        <dbReference type="EMBL" id="QLG62642.1"/>
    </source>
</evidence>
<dbReference type="AlphaFoldDB" id="A0A7D5QHB1"/>
<sequence>MTKNITVPNSTLEQLAHHRRPGETLGATITRLLNELDPDPLAAPAPDRLAESVLTVRDLRALEERGYSPTEYLEVEFDLDPADFNGDADALREALSEARRE</sequence>
<protein>
    <submittedName>
        <fullName evidence="1">Uncharacterized protein</fullName>
    </submittedName>
</protein>
<reference evidence="1 2" key="1">
    <citation type="submission" date="2020-06" db="EMBL/GenBank/DDBJ databases">
        <title>NJ-3-1, isolated from saline soil.</title>
        <authorList>
            <person name="Cui H.L."/>
            <person name="Shi X."/>
        </authorList>
    </citation>
    <scope>NUCLEOTIDE SEQUENCE [LARGE SCALE GENOMIC DNA]</scope>
    <source>
        <strain evidence="1 2">NJ-3-1</strain>
    </source>
</reference>
<dbReference type="Proteomes" id="UP000509626">
    <property type="component" value="Chromosome"/>
</dbReference>
<name>A0A7D5QHB1_9EURY</name>
<dbReference type="KEGG" id="halu:HUG12_13275"/>
<organism evidence="1 2">
    <name type="scientific">Halorarum salinum</name>
    <dbReference type="NCBI Taxonomy" id="2743089"/>
    <lineage>
        <taxon>Archaea</taxon>
        <taxon>Methanobacteriati</taxon>
        <taxon>Methanobacteriota</taxon>
        <taxon>Stenosarchaea group</taxon>
        <taxon>Halobacteria</taxon>
        <taxon>Halobacteriales</taxon>
        <taxon>Haloferacaceae</taxon>
        <taxon>Halorarum</taxon>
    </lineage>
</organism>
<accession>A0A7D5QHB1</accession>
<dbReference type="EMBL" id="CP058579">
    <property type="protein sequence ID" value="QLG62642.1"/>
    <property type="molecule type" value="Genomic_DNA"/>
</dbReference>
<dbReference type="GeneID" id="56038448"/>
<keyword evidence="2" id="KW-1185">Reference proteome</keyword>